<evidence type="ECO:0000313" key="1">
    <source>
        <dbReference type="EMBL" id="MCM3736087.1"/>
    </source>
</evidence>
<proteinExistence type="predicted"/>
<keyword evidence="2" id="KW-1185">Reference proteome</keyword>
<name>A0ACC6A5A6_9BACI</name>
<accession>A0ACC6A5A6</accession>
<gene>
    <name evidence="1" type="ORF">M3215_09685</name>
</gene>
<reference evidence="1" key="1">
    <citation type="submission" date="2022-05" db="EMBL/GenBank/DDBJ databases">
        <title>Comparative Genomics of Spacecraft Associated Microbes.</title>
        <authorList>
            <person name="Tran M.T."/>
            <person name="Wright A."/>
            <person name="Seuylemezian A."/>
            <person name="Eisen J."/>
            <person name="Coil D."/>
        </authorList>
    </citation>
    <scope>NUCLEOTIDE SEQUENCE</scope>
    <source>
        <strain evidence="1">FAIRING 10M-2.2</strain>
    </source>
</reference>
<evidence type="ECO:0000313" key="2">
    <source>
        <dbReference type="Proteomes" id="UP001202289"/>
    </source>
</evidence>
<protein>
    <submittedName>
        <fullName evidence="1">Leukocidin/hemolysin toxin family protein</fullName>
    </submittedName>
</protein>
<organism evidence="1 2">
    <name type="scientific">Bacillus cytotoxicus</name>
    <dbReference type="NCBI Taxonomy" id="580165"/>
    <lineage>
        <taxon>Bacteria</taxon>
        <taxon>Bacillati</taxon>
        <taxon>Bacillota</taxon>
        <taxon>Bacilli</taxon>
        <taxon>Bacillales</taxon>
        <taxon>Bacillaceae</taxon>
        <taxon>Bacillus</taxon>
        <taxon>Bacillus cereus group</taxon>
    </lineage>
</organism>
<sequence>MENLVPQDKLPSLTAYGFQPGAIAIITADKGMEYFLRYGYIFCL</sequence>
<dbReference type="Proteomes" id="UP001202289">
    <property type="component" value="Unassembled WGS sequence"/>
</dbReference>
<comment type="caution">
    <text evidence="1">The sequence shown here is derived from an EMBL/GenBank/DDBJ whole genome shotgun (WGS) entry which is preliminary data.</text>
</comment>
<dbReference type="EMBL" id="JAMBOP010000009">
    <property type="protein sequence ID" value="MCM3736087.1"/>
    <property type="molecule type" value="Genomic_DNA"/>
</dbReference>